<dbReference type="OrthoDB" id="7409925at2"/>
<dbReference type="RefSeq" id="WP_047094197.1">
    <property type="nucleotide sequence ID" value="NZ_LBHU01000003.1"/>
</dbReference>
<dbReference type="Pfam" id="PF12680">
    <property type="entry name" value="SnoaL_2"/>
    <property type="match status" value="1"/>
</dbReference>
<feature type="domain" description="SnoaL-like" evidence="1">
    <location>
        <begin position="13"/>
        <end position="105"/>
    </location>
</feature>
<evidence type="ECO:0000313" key="3">
    <source>
        <dbReference type="Proteomes" id="UP000053455"/>
    </source>
</evidence>
<evidence type="ECO:0000259" key="1">
    <source>
        <dbReference type="Pfam" id="PF12680"/>
    </source>
</evidence>
<comment type="caution">
    <text evidence="2">The sequence shown here is derived from an EMBL/GenBank/DDBJ whole genome shotgun (WGS) entry which is preliminary data.</text>
</comment>
<dbReference type="PATRIC" id="fig|874156.12.peg.2388"/>
<dbReference type="SUPFAM" id="SSF54427">
    <property type="entry name" value="NTF2-like"/>
    <property type="match status" value="1"/>
</dbReference>
<accession>A0A0H0XMV0</accession>
<name>A0A0H0XMV0_9SPHN</name>
<proteinExistence type="predicted"/>
<organism evidence="2 3">
    <name type="scientific">Aurantiacibacter marinus</name>
    <dbReference type="NCBI Taxonomy" id="874156"/>
    <lineage>
        <taxon>Bacteria</taxon>
        <taxon>Pseudomonadati</taxon>
        <taxon>Pseudomonadota</taxon>
        <taxon>Alphaproteobacteria</taxon>
        <taxon>Sphingomonadales</taxon>
        <taxon>Erythrobacteraceae</taxon>
        <taxon>Aurantiacibacter</taxon>
    </lineage>
</organism>
<dbReference type="Gene3D" id="3.10.450.50">
    <property type="match status" value="1"/>
</dbReference>
<evidence type="ECO:0000313" key="2">
    <source>
        <dbReference type="EMBL" id="KLI63306.1"/>
    </source>
</evidence>
<dbReference type="Proteomes" id="UP000053455">
    <property type="component" value="Unassembled WGS sequence"/>
</dbReference>
<keyword evidence="3" id="KW-1185">Reference proteome</keyword>
<sequence length="140" mass="15774">MQFWRPITRKAIVRRYVQAINAKDLGAIEKLTCPDFSLIDTAGIEVSGRKDCIEVLRGLSRHAPDYRIEVSALSKHGDDVLVSGKAHSTVAGIRRATQWRARFRQRKLAEWHSYGAYPPSTVRAILSDEQMPDVMPDARG</sequence>
<dbReference type="EMBL" id="LBHU01000003">
    <property type="protein sequence ID" value="KLI63306.1"/>
    <property type="molecule type" value="Genomic_DNA"/>
</dbReference>
<dbReference type="InterPro" id="IPR037401">
    <property type="entry name" value="SnoaL-like"/>
</dbReference>
<dbReference type="AlphaFoldDB" id="A0A0H0XMV0"/>
<reference evidence="2 3" key="1">
    <citation type="submission" date="2015-04" db="EMBL/GenBank/DDBJ databases">
        <title>The draft genome sequence of Erythrobacter marinus HWDM-33.</title>
        <authorList>
            <person name="Zhuang L."/>
            <person name="Liu Y."/>
            <person name="Shao Z."/>
        </authorList>
    </citation>
    <scope>NUCLEOTIDE SEQUENCE [LARGE SCALE GENOMIC DNA]</scope>
    <source>
        <strain evidence="2 3">HWDM-33</strain>
    </source>
</reference>
<protein>
    <recommendedName>
        <fullName evidence="1">SnoaL-like domain-containing protein</fullName>
    </recommendedName>
</protein>
<dbReference type="InterPro" id="IPR032710">
    <property type="entry name" value="NTF2-like_dom_sf"/>
</dbReference>
<gene>
    <name evidence="2" type="ORF">AAV99_11635</name>
</gene>